<evidence type="ECO:0000256" key="1">
    <source>
        <dbReference type="SAM" id="MobiDB-lite"/>
    </source>
</evidence>
<feature type="compositionally biased region" description="Basic and acidic residues" evidence="1">
    <location>
        <begin position="53"/>
        <end position="76"/>
    </location>
</feature>
<accession>A0A2Z6N837</accession>
<dbReference type="OrthoDB" id="1435419at2759"/>
<reference evidence="3" key="1">
    <citation type="journal article" date="2017" name="Front. Plant Sci.">
        <title>Climate Clever Clovers: New Paradigm to Reduce the Environmental Footprint of Ruminants by Breeding Low Methanogenic Forages Utilizing Haplotype Variation.</title>
        <authorList>
            <person name="Kaur P."/>
            <person name="Appels R."/>
            <person name="Bayer P.E."/>
            <person name="Keeble-Gagnere G."/>
            <person name="Wang J."/>
            <person name="Hirakawa H."/>
            <person name="Shirasawa K."/>
            <person name="Vercoe P."/>
            <person name="Stefanova K."/>
            <person name="Durmic Z."/>
            <person name="Nichols P."/>
            <person name="Revell C."/>
            <person name="Isobe S.N."/>
            <person name="Edwards D."/>
            <person name="Erskine W."/>
        </authorList>
    </citation>
    <scope>NUCLEOTIDE SEQUENCE [LARGE SCALE GENOMIC DNA]</scope>
    <source>
        <strain evidence="3">cv. Daliak</strain>
    </source>
</reference>
<dbReference type="InterPro" id="IPR004252">
    <property type="entry name" value="Probable_transposase_24"/>
</dbReference>
<evidence type="ECO:0000313" key="3">
    <source>
        <dbReference type="Proteomes" id="UP000242715"/>
    </source>
</evidence>
<dbReference type="PANTHER" id="PTHR33018">
    <property type="entry name" value="OS10G0338966 PROTEIN-RELATED"/>
    <property type="match status" value="1"/>
</dbReference>
<feature type="region of interest" description="Disordered" evidence="1">
    <location>
        <begin position="53"/>
        <end position="83"/>
    </location>
</feature>
<dbReference type="Proteomes" id="UP000242715">
    <property type="component" value="Unassembled WGS sequence"/>
</dbReference>
<gene>
    <name evidence="2" type="ORF">TSUD_297300</name>
</gene>
<dbReference type="PANTHER" id="PTHR33018:SF34">
    <property type="entry name" value="OS02G0472350 PROTEIN"/>
    <property type="match status" value="1"/>
</dbReference>
<dbReference type="Pfam" id="PF03004">
    <property type="entry name" value="Transposase_24"/>
    <property type="match status" value="1"/>
</dbReference>
<proteinExistence type="predicted"/>
<dbReference type="EMBL" id="DF973833">
    <property type="protein sequence ID" value="GAU40924.1"/>
    <property type="molecule type" value="Genomic_DNA"/>
</dbReference>
<organism evidence="2 3">
    <name type="scientific">Trifolium subterraneum</name>
    <name type="common">Subterranean clover</name>
    <dbReference type="NCBI Taxonomy" id="3900"/>
    <lineage>
        <taxon>Eukaryota</taxon>
        <taxon>Viridiplantae</taxon>
        <taxon>Streptophyta</taxon>
        <taxon>Embryophyta</taxon>
        <taxon>Tracheophyta</taxon>
        <taxon>Spermatophyta</taxon>
        <taxon>Magnoliopsida</taxon>
        <taxon>eudicotyledons</taxon>
        <taxon>Gunneridae</taxon>
        <taxon>Pentapetalae</taxon>
        <taxon>rosids</taxon>
        <taxon>fabids</taxon>
        <taxon>Fabales</taxon>
        <taxon>Fabaceae</taxon>
        <taxon>Papilionoideae</taxon>
        <taxon>50 kb inversion clade</taxon>
        <taxon>NPAAA clade</taxon>
        <taxon>Hologalegina</taxon>
        <taxon>IRL clade</taxon>
        <taxon>Trifolieae</taxon>
        <taxon>Trifolium</taxon>
    </lineage>
</organism>
<protein>
    <submittedName>
        <fullName evidence="2">Uncharacterized protein</fullName>
    </submittedName>
</protein>
<name>A0A2Z6N837_TRISU</name>
<keyword evidence="3" id="KW-1185">Reference proteome</keyword>
<sequence>MDTVCGVPNTPEFKEKIRKAKEKVANNCHPHKLSRGGYEFLTETLIAEKSLLREYNDRDPSPPPRHESWKRARQTKDGSYASTATQVVAEKIDSLVEETEKGNFVPKGRDDILTNALGKVEHEQELKREVVNQ</sequence>
<dbReference type="AlphaFoldDB" id="A0A2Z6N837"/>
<evidence type="ECO:0000313" key="2">
    <source>
        <dbReference type="EMBL" id="GAU40924.1"/>
    </source>
</evidence>